<protein>
    <submittedName>
        <fullName evidence="2">Uncharacterized protein</fullName>
    </submittedName>
</protein>
<evidence type="ECO:0000313" key="2">
    <source>
        <dbReference type="EMBL" id="OIT40358.1"/>
    </source>
</evidence>
<sequence length="469" mass="49673">MAIVYVQKAGLLTRDQQKNLDAWQDRELLKKPVVIDAAKRATDAAGDRTAGEPTNESALALLGPDKDGEEPVAATVTLKATDDRPNFQIDKPTVAPVDKPTAIDQAEKPTAVDQAESTAQIEKVKDDTAAGDITTMGQDNVGVGALECAPSSGAKVVNVEAAPGCLTSTGALTTKVDRATPNVGLSMAKGVGQAKKSATNSSNTDTNSNDWIVVNRTPSKKQSPGLQNQILLSKTIGVSNSFDALVNEPEHDVKEAGNTMQQIGDESRLITGRTNSSGSRVQQQTSNEIGARLHGSTEIVFVGAQLEIGTVDDHIGEDQQGATSAIVVNRKTWSDQVEEEEEDYTDSIQDDSDNKAAQFSATPASKDEAAKVQNEHVSNSTDSVTRRRGLSPNSPIFLPLGQQQIVAATSKHDPNMKDLSIGNMASTSSPIARYNLTPKNILHALVTHDMDTLNSLDKKAVATISKSTG</sequence>
<feature type="region of interest" description="Disordered" evidence="1">
    <location>
        <begin position="191"/>
        <end position="211"/>
    </location>
</feature>
<feature type="compositionally biased region" description="Basic and acidic residues" evidence="1">
    <location>
        <begin position="41"/>
        <end position="50"/>
    </location>
</feature>
<feature type="region of interest" description="Disordered" evidence="1">
    <location>
        <begin position="41"/>
        <end position="69"/>
    </location>
</feature>
<feature type="compositionally biased region" description="Low complexity" evidence="1">
    <location>
        <begin position="199"/>
        <end position="210"/>
    </location>
</feature>
<dbReference type="SMR" id="A0A314LFA2"/>
<dbReference type="Gramene" id="OIT40358">
    <property type="protein sequence ID" value="OIT40358"/>
    <property type="gene ID" value="A4A49_05306"/>
</dbReference>
<feature type="compositionally biased region" description="Acidic residues" evidence="1">
    <location>
        <begin position="336"/>
        <end position="351"/>
    </location>
</feature>
<feature type="region of interest" description="Disordered" evidence="1">
    <location>
        <begin position="333"/>
        <end position="388"/>
    </location>
</feature>
<organism evidence="2 3">
    <name type="scientific">Nicotiana attenuata</name>
    <name type="common">Coyote tobacco</name>
    <dbReference type="NCBI Taxonomy" id="49451"/>
    <lineage>
        <taxon>Eukaryota</taxon>
        <taxon>Viridiplantae</taxon>
        <taxon>Streptophyta</taxon>
        <taxon>Embryophyta</taxon>
        <taxon>Tracheophyta</taxon>
        <taxon>Spermatophyta</taxon>
        <taxon>Magnoliopsida</taxon>
        <taxon>eudicotyledons</taxon>
        <taxon>Gunneridae</taxon>
        <taxon>Pentapetalae</taxon>
        <taxon>asterids</taxon>
        <taxon>lamiids</taxon>
        <taxon>Solanales</taxon>
        <taxon>Solanaceae</taxon>
        <taxon>Nicotianoideae</taxon>
        <taxon>Nicotianeae</taxon>
        <taxon>Nicotiana</taxon>
    </lineage>
</organism>
<keyword evidence="3" id="KW-1185">Reference proteome</keyword>
<proteinExistence type="predicted"/>
<dbReference type="Proteomes" id="UP000187609">
    <property type="component" value="Unassembled WGS sequence"/>
</dbReference>
<feature type="compositionally biased region" description="Basic and acidic residues" evidence="1">
    <location>
        <begin position="365"/>
        <end position="374"/>
    </location>
</feature>
<name>A0A314LFA2_NICAT</name>
<evidence type="ECO:0000256" key="1">
    <source>
        <dbReference type="SAM" id="MobiDB-lite"/>
    </source>
</evidence>
<gene>
    <name evidence="2" type="ORF">A4A49_05306</name>
</gene>
<feature type="region of interest" description="Disordered" evidence="1">
    <location>
        <begin position="254"/>
        <end position="290"/>
    </location>
</feature>
<dbReference type="EMBL" id="MJEQ01000031">
    <property type="protein sequence ID" value="OIT40358.1"/>
    <property type="molecule type" value="Genomic_DNA"/>
</dbReference>
<dbReference type="AlphaFoldDB" id="A0A314LFA2"/>
<feature type="compositionally biased region" description="Polar residues" evidence="1">
    <location>
        <begin position="272"/>
        <end position="288"/>
    </location>
</feature>
<accession>A0A314LFA2</accession>
<evidence type="ECO:0000313" key="3">
    <source>
        <dbReference type="Proteomes" id="UP000187609"/>
    </source>
</evidence>
<reference evidence="2" key="1">
    <citation type="submission" date="2016-11" db="EMBL/GenBank/DDBJ databases">
        <title>The genome of Nicotiana attenuata.</title>
        <authorList>
            <person name="Xu S."/>
            <person name="Brockmoeller T."/>
            <person name="Gaquerel E."/>
            <person name="Navarro A."/>
            <person name="Kuhl H."/>
            <person name="Gase K."/>
            <person name="Ling Z."/>
            <person name="Zhou W."/>
            <person name="Kreitzer C."/>
            <person name="Stanke M."/>
            <person name="Tang H."/>
            <person name="Lyons E."/>
            <person name="Pandey P."/>
            <person name="Pandey S.P."/>
            <person name="Timmermann B."/>
            <person name="Baldwin I.T."/>
        </authorList>
    </citation>
    <scope>NUCLEOTIDE SEQUENCE [LARGE SCALE GENOMIC DNA]</scope>
    <source>
        <strain evidence="2">UT</strain>
    </source>
</reference>
<comment type="caution">
    <text evidence="2">The sequence shown here is derived from an EMBL/GenBank/DDBJ whole genome shotgun (WGS) entry which is preliminary data.</text>
</comment>